<dbReference type="AlphaFoldDB" id="A0A1F4ZD59"/>
<dbReference type="EMBL" id="MEXN01000005">
    <property type="protein sequence ID" value="OGD03657.1"/>
    <property type="molecule type" value="Genomic_DNA"/>
</dbReference>
<dbReference type="STRING" id="1797259.A2989_03180"/>
<accession>A0A1F4ZD59</accession>
<proteinExistence type="predicted"/>
<gene>
    <name evidence="1" type="ORF">A2989_03180</name>
</gene>
<comment type="caution">
    <text evidence="1">The sequence shown here is derived from an EMBL/GenBank/DDBJ whole genome shotgun (WGS) entry which is preliminary data.</text>
</comment>
<evidence type="ECO:0000313" key="2">
    <source>
        <dbReference type="Proteomes" id="UP000177080"/>
    </source>
</evidence>
<organism evidence="1 2">
    <name type="scientific">Candidatus Amesbacteria bacterium RIFCSPLOWO2_01_FULL_48_25</name>
    <dbReference type="NCBI Taxonomy" id="1797259"/>
    <lineage>
        <taxon>Bacteria</taxon>
        <taxon>Candidatus Amesiibacteriota</taxon>
    </lineage>
</organism>
<protein>
    <submittedName>
        <fullName evidence="1">Uncharacterized protein</fullName>
    </submittedName>
</protein>
<dbReference type="Proteomes" id="UP000177080">
    <property type="component" value="Unassembled WGS sequence"/>
</dbReference>
<reference evidence="1 2" key="1">
    <citation type="journal article" date="2016" name="Nat. Commun.">
        <title>Thousands of microbial genomes shed light on interconnected biogeochemical processes in an aquifer system.</title>
        <authorList>
            <person name="Anantharaman K."/>
            <person name="Brown C.T."/>
            <person name="Hug L.A."/>
            <person name="Sharon I."/>
            <person name="Castelle C.J."/>
            <person name="Probst A.J."/>
            <person name="Thomas B.C."/>
            <person name="Singh A."/>
            <person name="Wilkins M.J."/>
            <person name="Karaoz U."/>
            <person name="Brodie E.L."/>
            <person name="Williams K.H."/>
            <person name="Hubbard S.S."/>
            <person name="Banfield J.F."/>
        </authorList>
    </citation>
    <scope>NUCLEOTIDE SEQUENCE [LARGE SCALE GENOMIC DNA]</scope>
</reference>
<sequence length="132" mass="15245">MTRELEELIGNEVEPKYRRKSIYDAVVIAYKRREHGRRINNLMSERGITMRQVTGQMEVDVEREVARMFIEVVMTGRREREYLNVAAATNLAAMTPEQIQDLHSIGPVKGPMVYRALQRWSELHGGGQAETE</sequence>
<name>A0A1F4ZD59_9BACT</name>
<evidence type="ECO:0000313" key="1">
    <source>
        <dbReference type="EMBL" id="OGD03657.1"/>
    </source>
</evidence>